<gene>
    <name evidence="2" type="ORF">HXK09_00415</name>
</gene>
<proteinExistence type="inferred from homology"/>
<accession>A0A929RNZ5</accession>
<dbReference type="AlphaFoldDB" id="A0A929RNZ5"/>
<dbReference type="Gene3D" id="3.30.420.40">
    <property type="match status" value="1"/>
</dbReference>
<comment type="caution">
    <text evidence="2">The sequence shown here is derived from an EMBL/GenBank/DDBJ whole genome shotgun (WGS) entry which is preliminary data.</text>
</comment>
<dbReference type="EMBL" id="JABZGF010000002">
    <property type="protein sequence ID" value="MBF0965639.1"/>
    <property type="molecule type" value="Genomic_DNA"/>
</dbReference>
<name>A0A929RNZ5_9ACTO</name>
<comment type="similarity">
    <text evidence="1">Belongs to the ROK (NagC/XylR) family.</text>
</comment>
<dbReference type="InterPro" id="IPR000600">
    <property type="entry name" value="ROK"/>
</dbReference>
<feature type="non-terminal residue" evidence="2">
    <location>
        <position position="88"/>
    </location>
</feature>
<dbReference type="InterPro" id="IPR043129">
    <property type="entry name" value="ATPase_NBD"/>
</dbReference>
<evidence type="ECO:0000313" key="2">
    <source>
        <dbReference type="EMBL" id="MBF0965639.1"/>
    </source>
</evidence>
<reference evidence="2" key="1">
    <citation type="submission" date="2020-04" db="EMBL/GenBank/DDBJ databases">
        <title>Deep metagenomics examines the oral microbiome during advanced dental caries in children, revealing novel taxa and co-occurrences with host molecules.</title>
        <authorList>
            <person name="Baker J.L."/>
            <person name="Morton J.T."/>
            <person name="Dinis M."/>
            <person name="Alvarez R."/>
            <person name="Tran N.C."/>
            <person name="Knight R."/>
            <person name="Edlund A."/>
        </authorList>
    </citation>
    <scope>NUCLEOTIDE SEQUENCE</scope>
    <source>
        <strain evidence="2">JCVI_30_bin.13</strain>
    </source>
</reference>
<dbReference type="Pfam" id="PF00480">
    <property type="entry name" value="ROK"/>
    <property type="match status" value="1"/>
</dbReference>
<organism evidence="2 3">
    <name type="scientific">Actinomyces bouchesdurhonensis</name>
    <dbReference type="NCBI Taxonomy" id="1852361"/>
    <lineage>
        <taxon>Bacteria</taxon>
        <taxon>Bacillati</taxon>
        <taxon>Actinomycetota</taxon>
        <taxon>Actinomycetes</taxon>
        <taxon>Actinomycetales</taxon>
        <taxon>Actinomycetaceae</taxon>
        <taxon>Actinomyces</taxon>
    </lineage>
</organism>
<sequence>MTREMTLAIDCGGGGIKGSVVDERGTMMAPARRVPTPYPLPPELLVETVVGLAKVLPPATRVTMGMPGMIRHGVVIATPHYITRDGPR</sequence>
<protein>
    <submittedName>
        <fullName evidence="2">ROK family protein</fullName>
    </submittedName>
</protein>
<evidence type="ECO:0000313" key="3">
    <source>
        <dbReference type="Proteomes" id="UP000759246"/>
    </source>
</evidence>
<evidence type="ECO:0000256" key="1">
    <source>
        <dbReference type="ARBA" id="ARBA00006479"/>
    </source>
</evidence>
<dbReference type="SUPFAM" id="SSF53067">
    <property type="entry name" value="Actin-like ATPase domain"/>
    <property type="match status" value="1"/>
</dbReference>
<dbReference type="Proteomes" id="UP000759246">
    <property type="component" value="Unassembled WGS sequence"/>
</dbReference>